<protein>
    <submittedName>
        <fullName evidence="7">HlyD family efflux transporter periplasmic adaptor subunit</fullName>
    </submittedName>
</protein>
<dbReference type="Proteomes" id="UP000624279">
    <property type="component" value="Unassembled WGS sequence"/>
</dbReference>
<comment type="subcellular location">
    <subcellularLocation>
        <location evidence="1">Membrane</location>
        <topology evidence="1">Single-pass membrane protein</topology>
    </subcellularLocation>
</comment>
<dbReference type="RefSeq" id="WP_186941254.1">
    <property type="nucleotide sequence ID" value="NZ_JACOGA010000005.1"/>
</dbReference>
<reference evidence="7 8" key="1">
    <citation type="submission" date="2020-08" db="EMBL/GenBank/DDBJ databases">
        <title>Novel species isolated from subtropical streams in China.</title>
        <authorList>
            <person name="Lu H."/>
        </authorList>
    </citation>
    <scope>NUCLEOTIDE SEQUENCE [LARGE SCALE GENOMIC DNA]</scope>
    <source>
        <strain evidence="7 8">LX15W</strain>
    </source>
</reference>
<comment type="caution">
    <text evidence="7">The sequence shown here is derived from an EMBL/GenBank/DDBJ whole genome shotgun (WGS) entry which is preliminary data.</text>
</comment>
<evidence type="ECO:0000256" key="5">
    <source>
        <dbReference type="SAM" id="Coils"/>
    </source>
</evidence>
<evidence type="ECO:0000256" key="2">
    <source>
        <dbReference type="ARBA" id="ARBA00022692"/>
    </source>
</evidence>
<proteinExistence type="predicted"/>
<name>A0ABR6Y9I0_9BURK</name>
<dbReference type="PANTHER" id="PTHR30386">
    <property type="entry name" value="MEMBRANE FUSION SUBUNIT OF EMRAB-TOLC MULTIDRUG EFFLUX PUMP"/>
    <property type="match status" value="1"/>
</dbReference>
<dbReference type="Gene3D" id="2.40.50.100">
    <property type="match status" value="1"/>
</dbReference>
<organism evidence="7 8">
    <name type="scientific">Undibacterium flavidum</name>
    <dbReference type="NCBI Taxonomy" id="2762297"/>
    <lineage>
        <taxon>Bacteria</taxon>
        <taxon>Pseudomonadati</taxon>
        <taxon>Pseudomonadota</taxon>
        <taxon>Betaproteobacteria</taxon>
        <taxon>Burkholderiales</taxon>
        <taxon>Oxalobacteraceae</taxon>
        <taxon>Undibacterium</taxon>
    </lineage>
</organism>
<keyword evidence="4 6" id="KW-0472">Membrane</keyword>
<keyword evidence="8" id="KW-1185">Reference proteome</keyword>
<dbReference type="EMBL" id="JACOGA010000005">
    <property type="protein sequence ID" value="MBC3873210.1"/>
    <property type="molecule type" value="Genomic_DNA"/>
</dbReference>
<evidence type="ECO:0000313" key="7">
    <source>
        <dbReference type="EMBL" id="MBC3873210.1"/>
    </source>
</evidence>
<dbReference type="PRINTS" id="PR01490">
    <property type="entry name" value="RTXTOXIND"/>
</dbReference>
<gene>
    <name evidence="7" type="ORF">H8K55_06385</name>
</gene>
<evidence type="ECO:0000256" key="1">
    <source>
        <dbReference type="ARBA" id="ARBA00004167"/>
    </source>
</evidence>
<dbReference type="PANTHER" id="PTHR30386:SF26">
    <property type="entry name" value="TRANSPORT PROTEIN COMB"/>
    <property type="match status" value="1"/>
</dbReference>
<evidence type="ECO:0000313" key="8">
    <source>
        <dbReference type="Proteomes" id="UP000624279"/>
    </source>
</evidence>
<evidence type="ECO:0000256" key="3">
    <source>
        <dbReference type="ARBA" id="ARBA00022989"/>
    </source>
</evidence>
<evidence type="ECO:0000256" key="4">
    <source>
        <dbReference type="ARBA" id="ARBA00023136"/>
    </source>
</evidence>
<accession>A0ABR6Y9I0</accession>
<sequence length="433" mass="49441">MTDHLDREIELRTDEVTEILESSPSWLFNWGMLIIFSMMALGVALTYFISYPDILVAKATVTTLNPSVTVVARTSGKLASLLVKDNQEVRKGSVLAILENTADYHNVLKVSEDIQVLVSKMRPGNSLPNFSFNDALKMGDLTADYLQFLKAYKDYQLFVDMNPQHKEIVLLEREVASQNQLLAKYEQQVKLYSDELALTEKDYFRDQGLYRDGLISARDFENKKKDFLRAQSAFESLKITHASTRITINNIEKNKLQLNMLHMEQSSKYKIELEQSMKNLQSSIETWRQDFLLISPIDGKVSFFNFWIANQNIKAGEEAFSVVPLDKPNCIARLILPIQNSGKLKLGQLVNIKLENYPYAEYGILKGRVKNISLVINNNSYAIDVELPNGLKTSYNKELNYRNEMTGLGEVITDNHSLLSRLLGKFRSIVNRV</sequence>
<evidence type="ECO:0000256" key="6">
    <source>
        <dbReference type="SAM" id="Phobius"/>
    </source>
</evidence>
<feature type="coiled-coil region" evidence="5">
    <location>
        <begin position="168"/>
        <end position="202"/>
    </location>
</feature>
<keyword evidence="2 6" id="KW-0812">Transmembrane</keyword>
<keyword evidence="3 6" id="KW-1133">Transmembrane helix</keyword>
<keyword evidence="5" id="KW-0175">Coiled coil</keyword>
<dbReference type="InterPro" id="IPR050739">
    <property type="entry name" value="MFP"/>
</dbReference>
<feature type="transmembrane region" description="Helical" evidence="6">
    <location>
        <begin position="27"/>
        <end position="49"/>
    </location>
</feature>